<protein>
    <submittedName>
        <fullName evidence="2">Uncharacterized protein</fullName>
    </submittedName>
</protein>
<proteinExistence type="predicted"/>
<evidence type="ECO:0000313" key="3">
    <source>
        <dbReference type="Proteomes" id="UP000835052"/>
    </source>
</evidence>
<evidence type="ECO:0000313" key="2">
    <source>
        <dbReference type="EMBL" id="CAD6184645.1"/>
    </source>
</evidence>
<organism evidence="2 3">
    <name type="scientific">Caenorhabditis auriculariae</name>
    <dbReference type="NCBI Taxonomy" id="2777116"/>
    <lineage>
        <taxon>Eukaryota</taxon>
        <taxon>Metazoa</taxon>
        <taxon>Ecdysozoa</taxon>
        <taxon>Nematoda</taxon>
        <taxon>Chromadorea</taxon>
        <taxon>Rhabditida</taxon>
        <taxon>Rhabditina</taxon>
        <taxon>Rhabditomorpha</taxon>
        <taxon>Rhabditoidea</taxon>
        <taxon>Rhabditidae</taxon>
        <taxon>Peloderinae</taxon>
        <taxon>Caenorhabditis</taxon>
    </lineage>
</organism>
<feature type="region of interest" description="Disordered" evidence="1">
    <location>
        <begin position="1"/>
        <end position="31"/>
    </location>
</feature>
<keyword evidence="3" id="KW-1185">Reference proteome</keyword>
<sequence length="106" mass="11608">MKRLMKTTKGGENEEDVGEEDGLLEADGKPPPAPNELLLLRLLLGSLYLFRPMVALGMAKVVAVVKKLLQSGPDKLATRGSIYSPLIKLLGVATRPQRIEPFGRFH</sequence>
<dbReference type="EMBL" id="CAJGYM010000001">
    <property type="protein sequence ID" value="CAD6184645.1"/>
    <property type="molecule type" value="Genomic_DNA"/>
</dbReference>
<gene>
    <name evidence="2" type="ORF">CAUJ_LOCUS564</name>
</gene>
<evidence type="ECO:0000256" key="1">
    <source>
        <dbReference type="SAM" id="MobiDB-lite"/>
    </source>
</evidence>
<dbReference type="Proteomes" id="UP000835052">
    <property type="component" value="Unassembled WGS sequence"/>
</dbReference>
<accession>A0A8S1GMK9</accession>
<reference evidence="2" key="1">
    <citation type="submission" date="2020-10" db="EMBL/GenBank/DDBJ databases">
        <authorList>
            <person name="Kikuchi T."/>
        </authorList>
    </citation>
    <scope>NUCLEOTIDE SEQUENCE</scope>
    <source>
        <strain evidence="2">NKZ352</strain>
    </source>
</reference>
<name>A0A8S1GMK9_9PELO</name>
<feature type="compositionally biased region" description="Acidic residues" evidence="1">
    <location>
        <begin position="13"/>
        <end position="24"/>
    </location>
</feature>
<dbReference type="AlphaFoldDB" id="A0A8S1GMK9"/>
<comment type="caution">
    <text evidence="2">The sequence shown here is derived from an EMBL/GenBank/DDBJ whole genome shotgun (WGS) entry which is preliminary data.</text>
</comment>